<dbReference type="InterPro" id="IPR019587">
    <property type="entry name" value="Polyketide_cyclase/dehydratase"/>
</dbReference>
<name>A0A8H9J2T4_9PSEU</name>
<keyword evidence="2" id="KW-1185">Reference proteome</keyword>
<reference evidence="1" key="1">
    <citation type="journal article" date="2014" name="Int. J. Syst. Evol. Microbiol.">
        <title>Complete genome sequence of Corynebacterium casei LMG S-19264T (=DSM 44701T), isolated from a smear-ripened cheese.</title>
        <authorList>
            <consortium name="US DOE Joint Genome Institute (JGI-PGF)"/>
            <person name="Walter F."/>
            <person name="Albersmeier A."/>
            <person name="Kalinowski J."/>
            <person name="Ruckert C."/>
        </authorList>
    </citation>
    <scope>NUCLEOTIDE SEQUENCE</scope>
    <source>
        <strain evidence="1">CGMCC 4.7679</strain>
    </source>
</reference>
<dbReference type="Pfam" id="PF10604">
    <property type="entry name" value="Polyketide_cyc2"/>
    <property type="match status" value="1"/>
</dbReference>
<dbReference type="AlphaFoldDB" id="A0A8H9J2T4"/>
<organism evidence="1 2">
    <name type="scientific">Amycolatopsis bartoniae</name>
    <dbReference type="NCBI Taxonomy" id="941986"/>
    <lineage>
        <taxon>Bacteria</taxon>
        <taxon>Bacillati</taxon>
        <taxon>Actinomycetota</taxon>
        <taxon>Actinomycetes</taxon>
        <taxon>Pseudonocardiales</taxon>
        <taxon>Pseudonocardiaceae</taxon>
        <taxon>Amycolatopsis</taxon>
    </lineage>
</organism>
<sequence length="153" mass="16728">MRDMLSYDATAVSAAPPAVVWRLLADARTWPTWSAVDSLVADRSSGLDPGGSDPVGAVRAFRTGRTVTGERLTGLVEGKQLTYEDAFNPTIRDYRAVVDLTPTADGGTTIHWHGTYRARWGMGWLMNRVMRRVMQQMADGLASHAQTLPPEPA</sequence>
<gene>
    <name evidence="1" type="ORF">GCM10017566_49220</name>
</gene>
<reference evidence="1" key="2">
    <citation type="submission" date="2020-09" db="EMBL/GenBank/DDBJ databases">
        <authorList>
            <person name="Sun Q."/>
            <person name="Zhou Y."/>
        </authorList>
    </citation>
    <scope>NUCLEOTIDE SEQUENCE</scope>
    <source>
        <strain evidence="1">CGMCC 4.7679</strain>
    </source>
</reference>
<evidence type="ECO:0000313" key="1">
    <source>
        <dbReference type="EMBL" id="GHF69679.1"/>
    </source>
</evidence>
<comment type="caution">
    <text evidence="1">The sequence shown here is derived from an EMBL/GenBank/DDBJ whole genome shotgun (WGS) entry which is preliminary data.</text>
</comment>
<proteinExistence type="predicted"/>
<accession>A0A8H9J2T4</accession>
<dbReference type="Proteomes" id="UP000658656">
    <property type="component" value="Unassembled WGS sequence"/>
</dbReference>
<dbReference type="Gene3D" id="3.30.530.20">
    <property type="match status" value="1"/>
</dbReference>
<protein>
    <submittedName>
        <fullName evidence="1">ATPase</fullName>
    </submittedName>
</protein>
<evidence type="ECO:0000313" key="2">
    <source>
        <dbReference type="Proteomes" id="UP000658656"/>
    </source>
</evidence>
<dbReference type="SUPFAM" id="SSF55961">
    <property type="entry name" value="Bet v1-like"/>
    <property type="match status" value="1"/>
</dbReference>
<dbReference type="CDD" id="cd07821">
    <property type="entry name" value="PYR_PYL_RCAR_like"/>
    <property type="match status" value="1"/>
</dbReference>
<dbReference type="EMBL" id="BNAV01000008">
    <property type="protein sequence ID" value="GHF69679.1"/>
    <property type="molecule type" value="Genomic_DNA"/>
</dbReference>
<dbReference type="InterPro" id="IPR023393">
    <property type="entry name" value="START-like_dom_sf"/>
</dbReference>